<name>A0AA36AM07_OCTVU</name>
<dbReference type="AlphaFoldDB" id="A0AA36AM07"/>
<proteinExistence type="predicted"/>
<evidence type="ECO:0000313" key="2">
    <source>
        <dbReference type="EMBL" id="CAI9717959.1"/>
    </source>
</evidence>
<dbReference type="EMBL" id="OX597815">
    <property type="protein sequence ID" value="CAI9717959.1"/>
    <property type="molecule type" value="Genomic_DNA"/>
</dbReference>
<sequence>MSPHSTTQFRDKKTVSAENTSWTEMLYRRGSACRKVGEKVYSENLCAERICKMDQNGYQVYTNRTGCRINGSCQDAGTRIKSEDGCVVSICDRMGKGFGHYTEAAVIKAPCDVPNSFNRVDVFTPVHVISLVRKLQHQSPVIIKSARRHHVVNIPGKRLTLQEVNTEEEKEEEEEEEEEEGKKEKKKKKKKKKKERKKEKEGKKEKKKKKKKKKKEKKEKKKKERNERKRRKKEKKKKNNNNNKKK</sequence>
<protein>
    <submittedName>
        <fullName evidence="2">Uncharacterized protein</fullName>
    </submittedName>
</protein>
<keyword evidence="3" id="KW-1185">Reference proteome</keyword>
<gene>
    <name evidence="2" type="ORF">OCTVUL_1B007782</name>
</gene>
<evidence type="ECO:0000313" key="3">
    <source>
        <dbReference type="Proteomes" id="UP001162480"/>
    </source>
</evidence>
<reference evidence="2" key="1">
    <citation type="submission" date="2023-08" db="EMBL/GenBank/DDBJ databases">
        <authorList>
            <person name="Alioto T."/>
            <person name="Alioto T."/>
            <person name="Gomez Garrido J."/>
        </authorList>
    </citation>
    <scope>NUCLEOTIDE SEQUENCE</scope>
</reference>
<organism evidence="2 3">
    <name type="scientific">Octopus vulgaris</name>
    <name type="common">Common octopus</name>
    <dbReference type="NCBI Taxonomy" id="6645"/>
    <lineage>
        <taxon>Eukaryota</taxon>
        <taxon>Metazoa</taxon>
        <taxon>Spiralia</taxon>
        <taxon>Lophotrochozoa</taxon>
        <taxon>Mollusca</taxon>
        <taxon>Cephalopoda</taxon>
        <taxon>Coleoidea</taxon>
        <taxon>Octopodiformes</taxon>
        <taxon>Octopoda</taxon>
        <taxon>Incirrata</taxon>
        <taxon>Octopodidae</taxon>
        <taxon>Octopus</taxon>
    </lineage>
</organism>
<feature type="compositionally biased region" description="Basic residues" evidence="1">
    <location>
        <begin position="184"/>
        <end position="197"/>
    </location>
</feature>
<dbReference type="Proteomes" id="UP001162480">
    <property type="component" value="Chromosome 2"/>
</dbReference>
<evidence type="ECO:0000256" key="1">
    <source>
        <dbReference type="SAM" id="MobiDB-lite"/>
    </source>
</evidence>
<feature type="region of interest" description="Disordered" evidence="1">
    <location>
        <begin position="164"/>
        <end position="246"/>
    </location>
</feature>
<feature type="compositionally biased region" description="Acidic residues" evidence="1">
    <location>
        <begin position="165"/>
        <end position="179"/>
    </location>
</feature>
<feature type="compositionally biased region" description="Basic residues" evidence="1">
    <location>
        <begin position="205"/>
        <end position="246"/>
    </location>
</feature>
<accession>A0AA36AM07</accession>